<protein>
    <submittedName>
        <fullName evidence="2">Uncharacterized protein</fullName>
    </submittedName>
</protein>
<organism evidence="2">
    <name type="scientific">Jonesiaceae bacterium BS-20</name>
    <dbReference type="NCBI Taxonomy" id="3120821"/>
    <lineage>
        <taxon>Bacteria</taxon>
        <taxon>Bacillati</taxon>
        <taxon>Actinomycetota</taxon>
        <taxon>Actinomycetes</taxon>
        <taxon>Micrococcales</taxon>
        <taxon>Jonesiaceae</taxon>
    </lineage>
</organism>
<reference evidence="2" key="1">
    <citation type="submission" date="2024-02" db="EMBL/GenBank/DDBJ databases">
        <title>Tomenella chthoni gen. nov. sp. nov., a member of the family Jonesiaceae isolated from bat guano.</title>
        <authorList>
            <person name="Miller S.L."/>
            <person name="King J."/>
            <person name="Sankaranarayanan K."/>
            <person name="Lawson P.A."/>
        </authorList>
    </citation>
    <scope>NUCLEOTIDE SEQUENCE</scope>
    <source>
        <strain evidence="2">BS-20</strain>
    </source>
</reference>
<dbReference type="EMBL" id="CP146203">
    <property type="protein sequence ID" value="XBH20747.1"/>
    <property type="molecule type" value="Genomic_DNA"/>
</dbReference>
<feature type="transmembrane region" description="Helical" evidence="1">
    <location>
        <begin position="67"/>
        <end position="89"/>
    </location>
</feature>
<accession>A0AAU7DUP3</accession>
<proteinExistence type="predicted"/>
<evidence type="ECO:0000256" key="1">
    <source>
        <dbReference type="SAM" id="Phobius"/>
    </source>
</evidence>
<sequence length="94" mass="10049">MKMQDARILNVSDHGAWAIYRSPWLYVALMVAFVISPALAVTSAGLAVALGILALAVHGHPNLRMHLLGTAVGLLLGSLPYLALIWQAYVQNTA</sequence>
<name>A0AAU7DUP3_9MICO</name>
<keyword evidence="1" id="KW-0812">Transmembrane</keyword>
<evidence type="ECO:0000313" key="2">
    <source>
        <dbReference type="EMBL" id="XBH20747.1"/>
    </source>
</evidence>
<gene>
    <name evidence="2" type="ORF">V5R04_10975</name>
</gene>
<keyword evidence="1" id="KW-1133">Transmembrane helix</keyword>
<feature type="transmembrane region" description="Helical" evidence="1">
    <location>
        <begin position="24"/>
        <end position="55"/>
    </location>
</feature>
<keyword evidence="1" id="KW-0472">Membrane</keyword>
<dbReference type="AlphaFoldDB" id="A0AAU7DUP3"/>